<dbReference type="PIRSF" id="PIRSF000137">
    <property type="entry name" value="Alcohol_oxidase"/>
    <property type="match status" value="1"/>
</dbReference>
<gene>
    <name evidence="6" type="ORF">M3M28_01645</name>
</gene>
<dbReference type="Gene3D" id="3.30.560.10">
    <property type="entry name" value="Glucose Oxidase, domain 3"/>
    <property type="match status" value="1"/>
</dbReference>
<name>A0ABY4MXP1_9MICO</name>
<evidence type="ECO:0000256" key="4">
    <source>
        <dbReference type="ARBA" id="ARBA00022827"/>
    </source>
</evidence>
<dbReference type="Pfam" id="PF05199">
    <property type="entry name" value="GMC_oxred_C"/>
    <property type="match status" value="1"/>
</dbReference>
<dbReference type="SUPFAM" id="SSF51905">
    <property type="entry name" value="FAD/NAD(P)-binding domain"/>
    <property type="match status" value="1"/>
</dbReference>
<dbReference type="PROSITE" id="PS00624">
    <property type="entry name" value="GMC_OXRED_2"/>
    <property type="match status" value="1"/>
</dbReference>
<evidence type="ECO:0000256" key="1">
    <source>
        <dbReference type="ARBA" id="ARBA00001974"/>
    </source>
</evidence>
<keyword evidence="4" id="KW-0274">FAD</keyword>
<evidence type="ECO:0000313" key="6">
    <source>
        <dbReference type="EMBL" id="UQN15200.1"/>
    </source>
</evidence>
<dbReference type="SUPFAM" id="SSF54373">
    <property type="entry name" value="FAD-linked reductases, C-terminal domain"/>
    <property type="match status" value="1"/>
</dbReference>
<evidence type="ECO:0000259" key="5">
    <source>
        <dbReference type="PROSITE" id="PS00624"/>
    </source>
</evidence>
<keyword evidence="3" id="KW-0285">Flavoprotein</keyword>
<evidence type="ECO:0000256" key="3">
    <source>
        <dbReference type="ARBA" id="ARBA00022630"/>
    </source>
</evidence>
<dbReference type="PANTHER" id="PTHR11552:SF147">
    <property type="entry name" value="CHOLINE DEHYDROGENASE, MITOCHONDRIAL"/>
    <property type="match status" value="1"/>
</dbReference>
<sequence length="505" mass="54665">MSHYIVVGAGSAGSVVTRRLIDAGHQVTLLEAGGSDVNPAIQDVGRLGELWLSKDDWGYFTTPQAGAADRKLHWPRGKVLGGSHSLNATIWVRGAHGDYDRWEREGAEGWSWVDVAPVFKRIEKTTVGDDELRGRDGLLDVTVDGYQHNPVFESMHEAAVAAGVPANPDYNGESIEGVGWEQLTVRDGGRFSSYRAYVDPIKAHENLTIRTGVWVTKLLLDGGRVTGIEAEIDGATEQLTADEVILSAGALDTPRILLLSGIGPRDHLTEVGIDVQHELPGVGENLHDHVLAPVIAQTTTRDIPERDVNEPVSQMHHFTTFREGEDVPDTQPIYFDVPMVSEFQEPIPNAITLHAGLVRPTSRGTFRLASNDPHDVALLDPQILSTDEDITSLVNSVKQCREIAAQAPLAEGWGAVEVYPGPEVQTDEEIAAYARKNCVTYHHQVGTCRMGSDDLAVVDPTSLKVRGLEGVRVIDASVMPSVTSGNTNAPSVMIGERGADFILGN</sequence>
<accession>A0ABY4MXP1</accession>
<dbReference type="EMBL" id="CP097160">
    <property type="protein sequence ID" value="UQN15200.1"/>
    <property type="molecule type" value="Genomic_DNA"/>
</dbReference>
<proteinExistence type="inferred from homology"/>
<evidence type="ECO:0000256" key="2">
    <source>
        <dbReference type="ARBA" id="ARBA00010790"/>
    </source>
</evidence>
<dbReference type="InterPro" id="IPR000172">
    <property type="entry name" value="GMC_OxRdtase_N"/>
</dbReference>
<dbReference type="Pfam" id="PF00732">
    <property type="entry name" value="GMC_oxred_N"/>
    <property type="match status" value="1"/>
</dbReference>
<dbReference type="InterPro" id="IPR036188">
    <property type="entry name" value="FAD/NAD-bd_sf"/>
</dbReference>
<dbReference type="InterPro" id="IPR007867">
    <property type="entry name" value="GMC_OxRtase_C"/>
</dbReference>
<comment type="similarity">
    <text evidence="2">Belongs to the GMC oxidoreductase family.</text>
</comment>
<comment type="cofactor">
    <cofactor evidence="1">
        <name>FAD</name>
        <dbReference type="ChEBI" id="CHEBI:57692"/>
    </cofactor>
</comment>
<reference evidence="6" key="1">
    <citation type="submission" date="2022-05" db="EMBL/GenBank/DDBJ databases">
        <title>Complete genome sequence of toluene-degrading Gulosibacter sediminis strain ACHW.36C.</title>
        <authorList>
            <person name="Wai A.C."/>
            <person name="Lai G.K."/>
            <person name="Griffin S.D."/>
            <person name="Leung F.C."/>
        </authorList>
    </citation>
    <scope>NUCLEOTIDE SEQUENCE [LARGE SCALE GENOMIC DNA]</scope>
    <source>
        <strain evidence="6">ACHW.36C</strain>
    </source>
</reference>
<organism evidence="6">
    <name type="scientific">Gulosibacter sediminis</name>
    <dbReference type="NCBI Taxonomy" id="1729695"/>
    <lineage>
        <taxon>Bacteria</taxon>
        <taxon>Bacillati</taxon>
        <taxon>Actinomycetota</taxon>
        <taxon>Actinomycetes</taxon>
        <taxon>Micrococcales</taxon>
        <taxon>Microbacteriaceae</taxon>
        <taxon>Gulosibacter</taxon>
    </lineage>
</organism>
<protein>
    <submittedName>
        <fullName evidence="6">GMC family oxidoreductase N-terminal domain-containing protein</fullName>
    </submittedName>
</protein>
<dbReference type="Gene3D" id="3.50.50.60">
    <property type="entry name" value="FAD/NAD(P)-binding domain"/>
    <property type="match status" value="1"/>
</dbReference>
<dbReference type="InterPro" id="IPR012132">
    <property type="entry name" value="GMC_OxRdtase"/>
</dbReference>
<dbReference type="PANTHER" id="PTHR11552">
    <property type="entry name" value="GLUCOSE-METHANOL-CHOLINE GMC OXIDOREDUCTASE"/>
    <property type="match status" value="1"/>
</dbReference>
<feature type="domain" description="Glucose-methanol-choline oxidoreductase N-terminal" evidence="5">
    <location>
        <begin position="249"/>
        <end position="263"/>
    </location>
</feature>